<sequence>MKTPKILLLLLILILNSCSSDNSSEDNPKNPTVPTSKFAMTAKVDGKLWEMNNPFNSNAATKPLFTYYPETEYIQLQGRNGGTFGIDEISLLIKRSNLKVGSYPITLSTNDASKTEIEMAFNSKANIQYPIEGTLSVTSIDLKAKTVAGTFSFNCVEDYSKPISTSNPVTTKVTEGTFNYKYDVSN</sequence>
<reference evidence="2 3" key="1">
    <citation type="journal article" date="2019" name="Environ. Microbiol.">
        <title>Species interactions and distinct microbial communities in high Arctic permafrost affected cryosols are associated with the CH4 and CO2 gas fluxes.</title>
        <authorList>
            <person name="Altshuler I."/>
            <person name="Hamel J."/>
            <person name="Turney S."/>
            <person name="Magnuson E."/>
            <person name="Levesque R."/>
            <person name="Greer C."/>
            <person name="Whyte L.G."/>
        </authorList>
    </citation>
    <scope>NUCLEOTIDE SEQUENCE [LARGE SCALE GENOMIC DNA]</scope>
    <source>
        <strain evidence="2 3">42</strain>
    </source>
</reference>
<comment type="caution">
    <text evidence="2">The sequence shown here is derived from an EMBL/GenBank/DDBJ whole genome shotgun (WGS) entry which is preliminary data.</text>
</comment>
<evidence type="ECO:0000313" key="3">
    <source>
        <dbReference type="Proteomes" id="UP000319700"/>
    </source>
</evidence>
<gene>
    <name evidence="2" type="ORF">EAH81_18130</name>
</gene>
<name>A0A502EK59_9FLAO</name>
<accession>A0A502EK59</accession>
<feature type="signal peptide" evidence="1">
    <location>
        <begin position="1"/>
        <end position="20"/>
    </location>
</feature>
<proteinExistence type="predicted"/>
<evidence type="ECO:0000256" key="1">
    <source>
        <dbReference type="SAM" id="SignalP"/>
    </source>
</evidence>
<organism evidence="2 3">
    <name type="scientific">Flavobacterium pectinovorum</name>
    <dbReference type="NCBI Taxonomy" id="29533"/>
    <lineage>
        <taxon>Bacteria</taxon>
        <taxon>Pseudomonadati</taxon>
        <taxon>Bacteroidota</taxon>
        <taxon>Flavobacteriia</taxon>
        <taxon>Flavobacteriales</taxon>
        <taxon>Flavobacteriaceae</taxon>
        <taxon>Flavobacterium</taxon>
    </lineage>
</organism>
<dbReference type="EMBL" id="RCZH01000012">
    <property type="protein sequence ID" value="TPG37847.1"/>
    <property type="molecule type" value="Genomic_DNA"/>
</dbReference>
<evidence type="ECO:0000313" key="2">
    <source>
        <dbReference type="EMBL" id="TPG37847.1"/>
    </source>
</evidence>
<dbReference type="Proteomes" id="UP000319700">
    <property type="component" value="Unassembled WGS sequence"/>
</dbReference>
<dbReference type="AlphaFoldDB" id="A0A502EK59"/>
<protein>
    <submittedName>
        <fullName evidence="2">Uncharacterized protein</fullName>
    </submittedName>
</protein>
<keyword evidence="1" id="KW-0732">Signal</keyword>
<dbReference type="OrthoDB" id="1362816at2"/>
<keyword evidence="3" id="KW-1185">Reference proteome</keyword>
<feature type="chain" id="PRO_5021225625" evidence="1">
    <location>
        <begin position="21"/>
        <end position="186"/>
    </location>
</feature>
<dbReference type="RefSeq" id="WP_140509624.1">
    <property type="nucleotide sequence ID" value="NZ_RCZH01000012.1"/>
</dbReference>